<gene>
    <name evidence="2" type="ORF">KVV02_006134</name>
</gene>
<proteinExistence type="predicted"/>
<dbReference type="Proteomes" id="UP000717515">
    <property type="component" value="Unassembled WGS sequence"/>
</dbReference>
<feature type="transmembrane region" description="Helical" evidence="1">
    <location>
        <begin position="20"/>
        <end position="42"/>
    </location>
</feature>
<reference evidence="2" key="1">
    <citation type="submission" date="2021-07" db="EMBL/GenBank/DDBJ databases">
        <title>Draft genome of Mortierella alpina, strain LL118, isolated from an aspen leaf litter sample.</title>
        <authorList>
            <person name="Yang S."/>
            <person name="Vinatzer B.A."/>
        </authorList>
    </citation>
    <scope>NUCLEOTIDE SEQUENCE</scope>
    <source>
        <strain evidence="2">LL118</strain>
    </source>
</reference>
<protein>
    <submittedName>
        <fullName evidence="2">Uncharacterized protein</fullName>
    </submittedName>
</protein>
<accession>A0A9P8A8E3</accession>
<keyword evidence="1" id="KW-0472">Membrane</keyword>
<organism evidence="2 3">
    <name type="scientific">Mortierella alpina</name>
    <name type="common">Oleaginous fungus</name>
    <name type="synonym">Mortierella renispora</name>
    <dbReference type="NCBI Taxonomy" id="64518"/>
    <lineage>
        <taxon>Eukaryota</taxon>
        <taxon>Fungi</taxon>
        <taxon>Fungi incertae sedis</taxon>
        <taxon>Mucoromycota</taxon>
        <taxon>Mortierellomycotina</taxon>
        <taxon>Mortierellomycetes</taxon>
        <taxon>Mortierellales</taxon>
        <taxon>Mortierellaceae</taxon>
        <taxon>Mortierella</taxon>
    </lineage>
</organism>
<keyword evidence="1" id="KW-1133">Transmembrane helix</keyword>
<evidence type="ECO:0000256" key="1">
    <source>
        <dbReference type="SAM" id="Phobius"/>
    </source>
</evidence>
<dbReference type="AlphaFoldDB" id="A0A9P8A8E3"/>
<sequence length="168" mass="18811">MDDSSRYDETFETSAKIRTMVMPLCTIWYLTVILLGLATGLLTTSSSILEEQLLSGYETAHVDACAEHWEDKVLNHIPHDEKTRPTCMQEDRPTLRYTNGQRLVLGTMVLFMFVTQIKFFHWVVQSQSMVAHIAGTATSVSSYLTIVGLLTGMAMIAIGARLLPRTLP</sequence>
<feature type="transmembrane region" description="Helical" evidence="1">
    <location>
        <begin position="143"/>
        <end position="163"/>
    </location>
</feature>
<comment type="caution">
    <text evidence="2">The sequence shown here is derived from an EMBL/GenBank/DDBJ whole genome shotgun (WGS) entry which is preliminary data.</text>
</comment>
<evidence type="ECO:0000313" key="3">
    <source>
        <dbReference type="Proteomes" id="UP000717515"/>
    </source>
</evidence>
<keyword evidence="1" id="KW-0812">Transmembrane</keyword>
<name>A0A9P8A8E3_MORAP</name>
<feature type="transmembrane region" description="Helical" evidence="1">
    <location>
        <begin position="103"/>
        <end position="123"/>
    </location>
</feature>
<dbReference type="EMBL" id="JAIFTL010000016">
    <property type="protein sequence ID" value="KAG9326623.1"/>
    <property type="molecule type" value="Genomic_DNA"/>
</dbReference>
<evidence type="ECO:0000313" key="2">
    <source>
        <dbReference type="EMBL" id="KAG9326623.1"/>
    </source>
</evidence>